<dbReference type="InterPro" id="IPR008207">
    <property type="entry name" value="Sig_transdc_His_kin_Hpt_dom"/>
</dbReference>
<keyword evidence="1" id="KW-0597">Phosphoprotein</keyword>
<dbReference type="PROSITE" id="PS50894">
    <property type="entry name" value="HPT"/>
    <property type="match status" value="1"/>
</dbReference>
<organism evidence="3 4">
    <name type="scientific">Marinifilum caeruleilacunae</name>
    <dbReference type="NCBI Taxonomy" id="2499076"/>
    <lineage>
        <taxon>Bacteria</taxon>
        <taxon>Pseudomonadati</taxon>
        <taxon>Bacteroidota</taxon>
        <taxon>Bacteroidia</taxon>
        <taxon>Marinilabiliales</taxon>
        <taxon>Marinifilaceae</taxon>
    </lineage>
</organism>
<gene>
    <name evidence="3" type="ORF">ELS83_10745</name>
</gene>
<dbReference type="Pfam" id="PF01627">
    <property type="entry name" value="Hpt"/>
    <property type="match status" value="1"/>
</dbReference>
<protein>
    <submittedName>
        <fullName evidence="3">Hpt domain-containing protein</fullName>
    </submittedName>
</protein>
<evidence type="ECO:0000313" key="4">
    <source>
        <dbReference type="Proteomes" id="UP000732105"/>
    </source>
</evidence>
<comment type="caution">
    <text evidence="3">The sequence shown here is derived from an EMBL/GenBank/DDBJ whole genome shotgun (WGS) entry which is preliminary data.</text>
</comment>
<accession>A0ABX1WWQ3</accession>
<name>A0ABX1WWQ3_9BACT</name>
<keyword evidence="4" id="KW-1185">Reference proteome</keyword>
<dbReference type="RefSeq" id="WP_171595593.1">
    <property type="nucleotide sequence ID" value="NZ_RZNH01000016.1"/>
</dbReference>
<evidence type="ECO:0000259" key="2">
    <source>
        <dbReference type="PROSITE" id="PS50894"/>
    </source>
</evidence>
<reference evidence="3 4" key="1">
    <citation type="submission" date="2018-12" db="EMBL/GenBank/DDBJ databases">
        <title>Marinifilum JC070 sp. nov., a marine bacterium isolated from Yongle Blue Hole in the South China Sea.</title>
        <authorList>
            <person name="Fu T."/>
        </authorList>
    </citation>
    <scope>NUCLEOTIDE SEQUENCE [LARGE SCALE GENOMIC DNA]</scope>
    <source>
        <strain evidence="3 4">JC070</strain>
    </source>
</reference>
<feature type="domain" description="HPt" evidence="2">
    <location>
        <begin position="145"/>
        <end position="242"/>
    </location>
</feature>
<sequence>MEHKANILLLGFTQSLSIESLPGINFSKCHSIEDLTELVISNEYHLVISKFIVGDINALEINRSLESLKAYYAESAPKSFKLLVLTSNEEEDDVCKANQLLYFPEEMNLKSLILKLIDLPREPKRTDKDLAIIDFEELFIRVDNNRVFIKEVIEKFFKIKESRISEIQVPLENRDFKKAKDSAHKLKGVLANFSMIEAKSTIIELEKIILREDIDASISKLNELVQKIDQAREYYLSNQDQFKIS</sequence>
<dbReference type="InterPro" id="IPR036641">
    <property type="entry name" value="HPT_dom_sf"/>
</dbReference>
<dbReference type="Proteomes" id="UP000732105">
    <property type="component" value="Unassembled WGS sequence"/>
</dbReference>
<proteinExistence type="predicted"/>
<dbReference type="SUPFAM" id="SSF47226">
    <property type="entry name" value="Histidine-containing phosphotransfer domain, HPT domain"/>
    <property type="match status" value="1"/>
</dbReference>
<evidence type="ECO:0000256" key="1">
    <source>
        <dbReference type="PROSITE-ProRule" id="PRU00110"/>
    </source>
</evidence>
<dbReference type="EMBL" id="RZNH01000016">
    <property type="protein sequence ID" value="NOU60305.1"/>
    <property type="molecule type" value="Genomic_DNA"/>
</dbReference>
<dbReference type="Gene3D" id="1.20.120.160">
    <property type="entry name" value="HPT domain"/>
    <property type="match status" value="1"/>
</dbReference>
<evidence type="ECO:0000313" key="3">
    <source>
        <dbReference type="EMBL" id="NOU60305.1"/>
    </source>
</evidence>
<feature type="modified residue" description="Phosphohistidine" evidence="1">
    <location>
        <position position="184"/>
    </location>
</feature>